<reference evidence="1 2" key="1">
    <citation type="journal article" date="2019" name="Nat. Ecol. Evol.">
        <title>Megaphylogeny resolves global patterns of mushroom evolution.</title>
        <authorList>
            <person name="Varga T."/>
            <person name="Krizsan K."/>
            <person name="Foldi C."/>
            <person name="Dima B."/>
            <person name="Sanchez-Garcia M."/>
            <person name="Sanchez-Ramirez S."/>
            <person name="Szollosi G.J."/>
            <person name="Szarkandi J.G."/>
            <person name="Papp V."/>
            <person name="Albert L."/>
            <person name="Andreopoulos W."/>
            <person name="Angelini C."/>
            <person name="Antonin V."/>
            <person name="Barry K.W."/>
            <person name="Bougher N.L."/>
            <person name="Buchanan P."/>
            <person name="Buyck B."/>
            <person name="Bense V."/>
            <person name="Catcheside P."/>
            <person name="Chovatia M."/>
            <person name="Cooper J."/>
            <person name="Damon W."/>
            <person name="Desjardin D."/>
            <person name="Finy P."/>
            <person name="Geml J."/>
            <person name="Haridas S."/>
            <person name="Hughes K."/>
            <person name="Justo A."/>
            <person name="Karasinski D."/>
            <person name="Kautmanova I."/>
            <person name="Kiss B."/>
            <person name="Kocsube S."/>
            <person name="Kotiranta H."/>
            <person name="LaButti K.M."/>
            <person name="Lechner B.E."/>
            <person name="Liimatainen K."/>
            <person name="Lipzen A."/>
            <person name="Lukacs Z."/>
            <person name="Mihaltcheva S."/>
            <person name="Morgado L.N."/>
            <person name="Niskanen T."/>
            <person name="Noordeloos M.E."/>
            <person name="Ohm R.A."/>
            <person name="Ortiz-Santana B."/>
            <person name="Ovrebo C."/>
            <person name="Racz N."/>
            <person name="Riley R."/>
            <person name="Savchenko A."/>
            <person name="Shiryaev A."/>
            <person name="Soop K."/>
            <person name="Spirin V."/>
            <person name="Szebenyi C."/>
            <person name="Tomsovsky M."/>
            <person name="Tulloss R.E."/>
            <person name="Uehling J."/>
            <person name="Grigoriev I.V."/>
            <person name="Vagvolgyi C."/>
            <person name="Papp T."/>
            <person name="Martin F.M."/>
            <person name="Miettinen O."/>
            <person name="Hibbett D.S."/>
            <person name="Nagy L.G."/>
        </authorList>
    </citation>
    <scope>NUCLEOTIDE SEQUENCE [LARGE SCALE GENOMIC DNA]</scope>
    <source>
        <strain evidence="1 2">NL-1719</strain>
    </source>
</reference>
<dbReference type="Proteomes" id="UP000308600">
    <property type="component" value="Unassembled WGS sequence"/>
</dbReference>
<gene>
    <name evidence="1" type="ORF">BDN72DRAFT_748419</name>
</gene>
<organism evidence="1 2">
    <name type="scientific">Pluteus cervinus</name>
    <dbReference type="NCBI Taxonomy" id="181527"/>
    <lineage>
        <taxon>Eukaryota</taxon>
        <taxon>Fungi</taxon>
        <taxon>Dikarya</taxon>
        <taxon>Basidiomycota</taxon>
        <taxon>Agaricomycotina</taxon>
        <taxon>Agaricomycetes</taxon>
        <taxon>Agaricomycetidae</taxon>
        <taxon>Agaricales</taxon>
        <taxon>Pluteineae</taxon>
        <taxon>Pluteaceae</taxon>
        <taxon>Pluteus</taxon>
    </lineage>
</organism>
<evidence type="ECO:0000313" key="2">
    <source>
        <dbReference type="Proteomes" id="UP000308600"/>
    </source>
</evidence>
<accession>A0ACD3ANV1</accession>
<sequence>RTLLEIVRSCLLTIAACVYRSIHPNVPDPEATNWRISLNKLKISFYALIAPEAMMWWAIRQWYGARMIAQDWTMTHGHNVQMGAIQLILPNGSRQVLNPLLLHTYLKRGMINPTDLRFPQKIIEDRSKGDFLSKGIVILQTSWFVLECLARFQQHLPVTELEVVTLAFALLNVITYALWWYKPLDVHC</sequence>
<protein>
    <submittedName>
        <fullName evidence="1">Uncharacterized protein</fullName>
    </submittedName>
</protein>
<feature type="non-terminal residue" evidence="1">
    <location>
        <position position="188"/>
    </location>
</feature>
<keyword evidence="2" id="KW-1185">Reference proteome</keyword>
<evidence type="ECO:0000313" key="1">
    <source>
        <dbReference type="EMBL" id="TFK66592.1"/>
    </source>
</evidence>
<proteinExistence type="predicted"/>
<name>A0ACD3ANV1_9AGAR</name>
<feature type="non-terminal residue" evidence="1">
    <location>
        <position position="1"/>
    </location>
</feature>
<dbReference type="EMBL" id="ML208400">
    <property type="protein sequence ID" value="TFK66592.1"/>
    <property type="molecule type" value="Genomic_DNA"/>
</dbReference>